<dbReference type="RefSeq" id="WP_200991891.1">
    <property type="nucleotide sequence ID" value="NZ_MK318970.1"/>
</dbReference>
<keyword evidence="2" id="KW-0614">Plasmid</keyword>
<dbReference type="Pfam" id="PF13468">
    <property type="entry name" value="Glyoxalase_3"/>
    <property type="match status" value="1"/>
</dbReference>
<reference evidence="2" key="1">
    <citation type="submission" date="2018-12" db="EMBL/GenBank/DDBJ databases">
        <title>Three Rhizobium rhizogenes strains isolated from the same crown gall tumor carry diverse plasmids.</title>
        <authorList>
            <person name="Pulawska J."/>
            <person name="Kuzmanovic N."/>
        </authorList>
    </citation>
    <scope>NUCLEOTIDE SEQUENCE</scope>
    <source>
        <strain evidence="2">C5.7</strain>
        <plasmid evidence="2">pC5.7d</plasmid>
    </source>
</reference>
<dbReference type="AlphaFoldDB" id="A0A7S5DR87"/>
<dbReference type="SUPFAM" id="SSF54593">
    <property type="entry name" value="Glyoxalase/Bleomycin resistance protein/Dihydroxybiphenyl dioxygenase"/>
    <property type="match status" value="2"/>
</dbReference>
<proteinExistence type="predicted"/>
<dbReference type="InterPro" id="IPR029068">
    <property type="entry name" value="Glyas_Bleomycin-R_OHBP_Dase"/>
</dbReference>
<evidence type="ECO:0000313" key="2">
    <source>
        <dbReference type="EMBL" id="QCO89379.1"/>
    </source>
</evidence>
<dbReference type="InterPro" id="IPR025870">
    <property type="entry name" value="Glyoxalase-like_dom"/>
</dbReference>
<gene>
    <name evidence="2" type="ORF">pC5.7d_663</name>
</gene>
<sequence length="284" mass="31575">MTYNFELYFDHLIVWDSLGTSRIEACGFRKHSRTVERNDGSRSEFYFLQQAYIELTGAIAGGDRDMGDSHWTRNGAFNAAHALGFAVSDPEAIRRALYQAGFSPHETEASALADGEEPSWSFVFVPGSKTLGPPLYFVKYLRDISEIYSAGLGPNGISGVSQIEIGVDDPERACRAWEQFLSSFTETERQGTCLALGWPMLQKLCFVVADRTNINCDEACAYGLRAVDFSVDDPAAASKHFKTVGVAIHRDSDRAFRFEPSFLSGLKTRVVTQSSKQQLQHIEE</sequence>
<evidence type="ECO:0000259" key="1">
    <source>
        <dbReference type="Pfam" id="PF13468"/>
    </source>
</evidence>
<name>A0A7S5DR87_RHIRH</name>
<feature type="domain" description="Glyoxalase-like" evidence="1">
    <location>
        <begin position="10"/>
        <end position="179"/>
    </location>
</feature>
<dbReference type="EMBL" id="MK318970">
    <property type="protein sequence ID" value="QCO89379.1"/>
    <property type="molecule type" value="Genomic_DNA"/>
</dbReference>
<geneLocation type="plasmid" evidence="2">
    <name>pC5.7d</name>
</geneLocation>
<organism evidence="2">
    <name type="scientific">Rhizobium rhizogenes</name>
    <name type="common">Agrobacterium rhizogenes</name>
    <dbReference type="NCBI Taxonomy" id="359"/>
    <lineage>
        <taxon>Bacteria</taxon>
        <taxon>Pseudomonadati</taxon>
        <taxon>Pseudomonadota</taxon>
        <taxon>Alphaproteobacteria</taxon>
        <taxon>Hyphomicrobiales</taxon>
        <taxon>Rhizobiaceae</taxon>
        <taxon>Rhizobium/Agrobacterium group</taxon>
        <taxon>Rhizobium</taxon>
    </lineage>
</organism>
<accession>A0A7S5DR87</accession>
<protein>
    <submittedName>
        <fullName evidence="2">Glyoxalase-like domain protein</fullName>
    </submittedName>
</protein>